<feature type="transmembrane region" description="Helical" evidence="2">
    <location>
        <begin position="49"/>
        <end position="72"/>
    </location>
</feature>
<keyword evidence="2" id="KW-0812">Transmembrane</keyword>
<sequence>MSGTFTLIFAIVNAFANILMTLMIAGRIWWVSRTVQASCALQQRWYHKLVVIIMESGVIYPLCLVAISPLLFLSAAPGSNPTTLAVITMGIAPTLIAVRIGSGSTYEDQPVHNKTRQSEVVLSSHIESPRSAPSYTLNDRLVSSRHAPRDSSTDSFGYVRENLRDKTEV</sequence>
<protein>
    <submittedName>
        <fullName evidence="3">Uncharacterized protein</fullName>
    </submittedName>
</protein>
<feature type="transmembrane region" description="Helical" evidence="2">
    <location>
        <begin position="84"/>
        <end position="102"/>
    </location>
</feature>
<keyword evidence="2" id="KW-0472">Membrane</keyword>
<keyword evidence="4" id="KW-1185">Reference proteome</keyword>
<evidence type="ECO:0000256" key="2">
    <source>
        <dbReference type="SAM" id="Phobius"/>
    </source>
</evidence>
<reference evidence="3 4" key="1">
    <citation type="submission" date="2014-04" db="EMBL/GenBank/DDBJ databases">
        <title>Evolutionary Origins and Diversification of the Mycorrhizal Mutualists.</title>
        <authorList>
            <consortium name="DOE Joint Genome Institute"/>
            <consortium name="Mycorrhizal Genomics Consortium"/>
            <person name="Kohler A."/>
            <person name="Kuo A."/>
            <person name="Nagy L.G."/>
            <person name="Floudas D."/>
            <person name="Copeland A."/>
            <person name="Barry K.W."/>
            <person name="Cichocki N."/>
            <person name="Veneault-Fourrey C."/>
            <person name="LaButti K."/>
            <person name="Lindquist E.A."/>
            <person name="Lipzen A."/>
            <person name="Lundell T."/>
            <person name="Morin E."/>
            <person name="Murat C."/>
            <person name="Riley R."/>
            <person name="Ohm R."/>
            <person name="Sun H."/>
            <person name="Tunlid A."/>
            <person name="Henrissat B."/>
            <person name="Grigoriev I.V."/>
            <person name="Hibbett D.S."/>
            <person name="Martin F."/>
        </authorList>
    </citation>
    <scope>NUCLEOTIDE SEQUENCE [LARGE SCALE GENOMIC DNA]</scope>
    <source>
        <strain evidence="3 4">FD-317 M1</strain>
    </source>
</reference>
<dbReference type="EMBL" id="KN834762">
    <property type="protein sequence ID" value="KIK64226.1"/>
    <property type="molecule type" value="Genomic_DNA"/>
</dbReference>
<accession>A0A0D0C7N7</accession>
<evidence type="ECO:0000313" key="3">
    <source>
        <dbReference type="EMBL" id="KIK64226.1"/>
    </source>
</evidence>
<evidence type="ECO:0000313" key="4">
    <source>
        <dbReference type="Proteomes" id="UP000053593"/>
    </source>
</evidence>
<feature type="transmembrane region" description="Helical" evidence="2">
    <location>
        <begin position="6"/>
        <end position="29"/>
    </location>
</feature>
<organism evidence="3 4">
    <name type="scientific">Collybiopsis luxurians FD-317 M1</name>
    <dbReference type="NCBI Taxonomy" id="944289"/>
    <lineage>
        <taxon>Eukaryota</taxon>
        <taxon>Fungi</taxon>
        <taxon>Dikarya</taxon>
        <taxon>Basidiomycota</taxon>
        <taxon>Agaricomycotina</taxon>
        <taxon>Agaricomycetes</taxon>
        <taxon>Agaricomycetidae</taxon>
        <taxon>Agaricales</taxon>
        <taxon>Marasmiineae</taxon>
        <taxon>Omphalotaceae</taxon>
        <taxon>Collybiopsis</taxon>
        <taxon>Collybiopsis luxurians</taxon>
    </lineage>
</organism>
<proteinExistence type="predicted"/>
<keyword evidence="2" id="KW-1133">Transmembrane helix</keyword>
<evidence type="ECO:0000256" key="1">
    <source>
        <dbReference type="SAM" id="MobiDB-lite"/>
    </source>
</evidence>
<dbReference type="Proteomes" id="UP000053593">
    <property type="component" value="Unassembled WGS sequence"/>
</dbReference>
<gene>
    <name evidence="3" type="ORF">GYMLUDRAFT_259219</name>
</gene>
<dbReference type="OrthoDB" id="3265563at2759"/>
<name>A0A0D0C7N7_9AGAR</name>
<feature type="region of interest" description="Disordered" evidence="1">
    <location>
        <begin position="107"/>
        <end position="169"/>
    </location>
</feature>
<dbReference type="HOGENOM" id="CLU_1602908_0_0_1"/>
<dbReference type="AlphaFoldDB" id="A0A0D0C7N7"/>